<dbReference type="InterPro" id="IPR009075">
    <property type="entry name" value="AcylCo_DH/oxidase_C"/>
</dbReference>
<reference evidence="7 8" key="1">
    <citation type="journal article" date="2020" name="Int. J. Syst. Evol. Microbiol.">
        <title>Description and complete genome sequences of Bradyrhizobium symbiodeficiens sp. nov., a non-symbiotic bacterium associated with legumes native to Canada.</title>
        <authorList>
            <person name="Bromfield E.S.P."/>
            <person name="Cloutier S."/>
            <person name="Nguyen H.D.T."/>
        </authorList>
    </citation>
    <scope>NUCLEOTIDE SEQUENCE [LARGE SCALE GENOMIC DNA]</scope>
    <source>
        <strain evidence="7 8">101S1MB</strain>
    </source>
</reference>
<comment type="cofactor">
    <cofactor evidence="1">
        <name>FAD</name>
        <dbReference type="ChEBI" id="CHEBI:57692"/>
    </cofactor>
</comment>
<evidence type="ECO:0000259" key="6">
    <source>
        <dbReference type="Pfam" id="PF00441"/>
    </source>
</evidence>
<dbReference type="PANTHER" id="PTHR43884">
    <property type="entry name" value="ACYL-COA DEHYDROGENASE"/>
    <property type="match status" value="1"/>
</dbReference>
<dbReference type="AlphaFoldDB" id="A0A6G9A7K8"/>
<organism evidence="7 8">
    <name type="scientific">Bradyrhizobium symbiodeficiens</name>
    <dbReference type="NCBI Taxonomy" id="1404367"/>
    <lineage>
        <taxon>Bacteria</taxon>
        <taxon>Pseudomonadati</taxon>
        <taxon>Pseudomonadota</taxon>
        <taxon>Alphaproteobacteria</taxon>
        <taxon>Hyphomicrobiales</taxon>
        <taxon>Nitrobacteraceae</taxon>
        <taxon>Bradyrhizobium</taxon>
    </lineage>
</organism>
<dbReference type="EC" id="1.-.-.-" evidence="7"/>
<protein>
    <submittedName>
        <fullName evidence="7">Acyl-CoA dehydrogenase family protein</fullName>
        <ecNumber evidence="7">1.-.-.-</ecNumber>
    </submittedName>
</protein>
<proteinExistence type="inferred from homology"/>
<evidence type="ECO:0000256" key="2">
    <source>
        <dbReference type="ARBA" id="ARBA00009347"/>
    </source>
</evidence>
<dbReference type="InterPro" id="IPR036250">
    <property type="entry name" value="AcylCo_DH-like_C"/>
</dbReference>
<dbReference type="RefSeq" id="WP_166468471.1">
    <property type="nucleotide sequence ID" value="NZ_CP050066.2"/>
</dbReference>
<evidence type="ECO:0000313" key="7">
    <source>
        <dbReference type="EMBL" id="QIP08299.1"/>
    </source>
</evidence>
<evidence type="ECO:0000256" key="1">
    <source>
        <dbReference type="ARBA" id="ARBA00001974"/>
    </source>
</evidence>
<keyword evidence="4" id="KW-0274">FAD</keyword>
<sequence>MEDMSAIVLEQADRLFAQHIDKKVLSAADAGHWPDAPWRAVEDAGLPLALVPEMKGGAGLAPDVAASLIRRSAYHSVPLPLAETIMANALWTDAGGEVIAGAVTLAPVNPQDRIALVSSSTGVTLQGVARHVPWGKQAPTTLVLARDANGEAFLCRVPSDKTRTNKTRRNVAYEPREDVDFGGVQLAASDVLPAPSCLGADGLMPFGAAIRVQQMIGAMERCMDYALSYANERVQFGRPIAKFQAIQHMLAIAAGHFAAASAAGDTVTESPILGDDALAVAIAKSRCGESAGQVAALCHQVHGAMGFTQEHPLHYATRRLWSWRDEWGAEPWWQEKIGRMICAQGGEGLWSLLVDRPAAAGMA</sequence>
<comment type="similarity">
    <text evidence="2">Belongs to the acyl-CoA dehydrogenase family.</text>
</comment>
<dbReference type="InterPro" id="IPR037069">
    <property type="entry name" value="AcylCoA_DH/ox_N_sf"/>
</dbReference>
<evidence type="ECO:0000256" key="4">
    <source>
        <dbReference type="ARBA" id="ARBA00022827"/>
    </source>
</evidence>
<evidence type="ECO:0000256" key="5">
    <source>
        <dbReference type="ARBA" id="ARBA00023002"/>
    </source>
</evidence>
<dbReference type="InterPro" id="IPR009100">
    <property type="entry name" value="AcylCoA_DH/oxidase_NM_dom_sf"/>
</dbReference>
<dbReference type="PANTHER" id="PTHR43884:SF20">
    <property type="entry name" value="ACYL-COA DEHYDROGENASE FADE28"/>
    <property type="match status" value="1"/>
</dbReference>
<dbReference type="EMBL" id="CP050066">
    <property type="protein sequence ID" value="QIP08299.1"/>
    <property type="molecule type" value="Genomic_DNA"/>
</dbReference>
<dbReference type="Gene3D" id="1.20.140.10">
    <property type="entry name" value="Butyryl-CoA Dehydrogenase, subunit A, domain 3"/>
    <property type="match status" value="1"/>
</dbReference>
<dbReference type="Proteomes" id="UP000500895">
    <property type="component" value="Chromosome"/>
</dbReference>
<evidence type="ECO:0000313" key="8">
    <source>
        <dbReference type="Proteomes" id="UP000500895"/>
    </source>
</evidence>
<evidence type="ECO:0000256" key="3">
    <source>
        <dbReference type="ARBA" id="ARBA00022630"/>
    </source>
</evidence>
<keyword evidence="3" id="KW-0285">Flavoprotein</keyword>
<feature type="domain" description="Acyl-CoA dehydrogenase/oxidase C-terminal" evidence="6">
    <location>
        <begin position="213"/>
        <end position="319"/>
    </location>
</feature>
<dbReference type="SUPFAM" id="SSF47203">
    <property type="entry name" value="Acyl-CoA dehydrogenase C-terminal domain-like"/>
    <property type="match status" value="1"/>
</dbReference>
<gene>
    <name evidence="7" type="ORF">HAV00_19390</name>
</gene>
<name>A0A6G9A7K8_9BRAD</name>
<dbReference type="GO" id="GO:0050660">
    <property type="term" value="F:flavin adenine dinucleotide binding"/>
    <property type="evidence" value="ECO:0007669"/>
    <property type="project" value="InterPro"/>
</dbReference>
<accession>A0A6G9A7K8</accession>
<dbReference type="Gene3D" id="1.10.540.10">
    <property type="entry name" value="Acyl-CoA dehydrogenase/oxidase, N-terminal domain"/>
    <property type="match status" value="1"/>
</dbReference>
<dbReference type="Pfam" id="PF00441">
    <property type="entry name" value="Acyl-CoA_dh_1"/>
    <property type="match status" value="1"/>
</dbReference>
<dbReference type="GO" id="GO:0003995">
    <property type="term" value="F:acyl-CoA dehydrogenase activity"/>
    <property type="evidence" value="ECO:0007669"/>
    <property type="project" value="TreeGrafter"/>
</dbReference>
<dbReference type="SUPFAM" id="SSF56645">
    <property type="entry name" value="Acyl-CoA dehydrogenase NM domain-like"/>
    <property type="match status" value="1"/>
</dbReference>
<keyword evidence="5 7" id="KW-0560">Oxidoreductase</keyword>